<evidence type="ECO:0000313" key="3">
    <source>
        <dbReference type="Proteomes" id="UP001477672"/>
    </source>
</evidence>
<protein>
    <submittedName>
        <fullName evidence="2">Glycosyltransferase</fullName>
        <ecNumber evidence="2">2.4.-.-</ecNumber>
    </submittedName>
</protein>
<dbReference type="Gene3D" id="3.90.550.10">
    <property type="entry name" value="Spore Coat Polysaccharide Biosynthesis Protein SpsA, Chain A"/>
    <property type="match status" value="1"/>
</dbReference>
<accession>A0ABV1GIM1</accession>
<dbReference type="GO" id="GO:0016757">
    <property type="term" value="F:glycosyltransferase activity"/>
    <property type="evidence" value="ECO:0007669"/>
    <property type="project" value="UniProtKB-KW"/>
</dbReference>
<gene>
    <name evidence="2" type="ORF">WMO24_13885</name>
</gene>
<keyword evidence="2" id="KW-0328">Glycosyltransferase</keyword>
<sequence length="268" mass="30954">MWQTDFSKYREMHIYNCDAVFANQADTYNYVEKMMDGAKVEMLTTATKGVGKNRNLALTLATGDILLFADDDMEYTQNAVEIVAEAFKHFPKADMIVFGIRYAKNGVVFKSRLPKTGRLPFYRALRYGTCAIAVRREAVQRCNLHFTESFGGGCLYSYGEDTDFIVQCYKKHLHIYAWDEAIAVTNKDTSTCFSGYGKKYYFDKGALARHSLGIMALPYCLRIASKKMETELPFFQRIAYLWYGYKSFPQLISYERWVKTRHEEDSDS</sequence>
<dbReference type="Proteomes" id="UP001477672">
    <property type="component" value="Unassembled WGS sequence"/>
</dbReference>
<dbReference type="Pfam" id="PF00535">
    <property type="entry name" value="Glycos_transf_2"/>
    <property type="match status" value="1"/>
</dbReference>
<organism evidence="2 3">
    <name type="scientific">Ruthenibacterium intestinale</name>
    <dbReference type="NCBI Taxonomy" id="3133163"/>
    <lineage>
        <taxon>Bacteria</taxon>
        <taxon>Bacillati</taxon>
        <taxon>Bacillota</taxon>
        <taxon>Clostridia</taxon>
        <taxon>Eubacteriales</taxon>
        <taxon>Oscillospiraceae</taxon>
        <taxon>Ruthenibacterium</taxon>
    </lineage>
</organism>
<dbReference type="SUPFAM" id="SSF53448">
    <property type="entry name" value="Nucleotide-diphospho-sugar transferases"/>
    <property type="match status" value="1"/>
</dbReference>
<evidence type="ECO:0000259" key="1">
    <source>
        <dbReference type="Pfam" id="PF00535"/>
    </source>
</evidence>
<proteinExistence type="predicted"/>
<feature type="domain" description="Glycosyltransferase 2-like" evidence="1">
    <location>
        <begin position="27"/>
        <end position="120"/>
    </location>
</feature>
<dbReference type="InterPro" id="IPR029044">
    <property type="entry name" value="Nucleotide-diphossugar_trans"/>
</dbReference>
<keyword evidence="3" id="KW-1185">Reference proteome</keyword>
<name>A0ABV1GIM1_9FIRM</name>
<dbReference type="CDD" id="cd00761">
    <property type="entry name" value="Glyco_tranf_GTA_type"/>
    <property type="match status" value="1"/>
</dbReference>
<dbReference type="EMBL" id="JBBMFA010000111">
    <property type="protein sequence ID" value="MEQ2521507.1"/>
    <property type="molecule type" value="Genomic_DNA"/>
</dbReference>
<keyword evidence="2" id="KW-0808">Transferase</keyword>
<dbReference type="InterPro" id="IPR001173">
    <property type="entry name" value="Glyco_trans_2-like"/>
</dbReference>
<evidence type="ECO:0000313" key="2">
    <source>
        <dbReference type="EMBL" id="MEQ2521507.1"/>
    </source>
</evidence>
<reference evidence="2 3" key="1">
    <citation type="submission" date="2024-03" db="EMBL/GenBank/DDBJ databases">
        <title>Human intestinal bacterial collection.</title>
        <authorList>
            <person name="Pauvert C."/>
            <person name="Hitch T.C.A."/>
            <person name="Clavel T."/>
        </authorList>
    </citation>
    <scope>NUCLEOTIDE SEQUENCE [LARGE SCALE GENOMIC DNA]</scope>
    <source>
        <strain evidence="2 3">CLA-JM-H11</strain>
    </source>
</reference>
<comment type="caution">
    <text evidence="2">The sequence shown here is derived from an EMBL/GenBank/DDBJ whole genome shotgun (WGS) entry which is preliminary data.</text>
</comment>
<dbReference type="EC" id="2.4.-.-" evidence="2"/>